<organism evidence="1 2">
    <name type="scientific">Eruca vesicaria subsp. sativa</name>
    <name type="common">Garden rocket</name>
    <name type="synonym">Eruca sativa</name>
    <dbReference type="NCBI Taxonomy" id="29727"/>
    <lineage>
        <taxon>Eukaryota</taxon>
        <taxon>Viridiplantae</taxon>
        <taxon>Streptophyta</taxon>
        <taxon>Embryophyta</taxon>
        <taxon>Tracheophyta</taxon>
        <taxon>Spermatophyta</taxon>
        <taxon>Magnoliopsida</taxon>
        <taxon>eudicotyledons</taxon>
        <taxon>Gunneridae</taxon>
        <taxon>Pentapetalae</taxon>
        <taxon>rosids</taxon>
        <taxon>malvids</taxon>
        <taxon>Brassicales</taxon>
        <taxon>Brassicaceae</taxon>
        <taxon>Brassiceae</taxon>
        <taxon>Eruca</taxon>
    </lineage>
</organism>
<sequence>MESSPTEACTCDDYKTAEPDRRSDVAWRKELNAAGLAWSFSNNRNERITSHSEYMAFVISSLVAEGLAIR</sequence>
<dbReference type="AlphaFoldDB" id="A0ABC8L766"/>
<reference evidence="1 2" key="1">
    <citation type="submission" date="2022-03" db="EMBL/GenBank/DDBJ databases">
        <authorList>
            <person name="Macdonald S."/>
            <person name="Ahmed S."/>
            <person name="Newling K."/>
        </authorList>
    </citation>
    <scope>NUCLEOTIDE SEQUENCE [LARGE SCALE GENOMIC DNA]</scope>
</reference>
<evidence type="ECO:0000313" key="1">
    <source>
        <dbReference type="EMBL" id="CAH8376629.1"/>
    </source>
</evidence>
<dbReference type="EMBL" id="CAKOAT010465154">
    <property type="protein sequence ID" value="CAH8376629.1"/>
    <property type="molecule type" value="Genomic_DNA"/>
</dbReference>
<gene>
    <name evidence="1" type="ORF">ERUC_LOCUS32421</name>
</gene>
<protein>
    <submittedName>
        <fullName evidence="1">Uncharacterized protein</fullName>
    </submittedName>
</protein>
<keyword evidence="2" id="KW-1185">Reference proteome</keyword>
<proteinExistence type="predicted"/>
<accession>A0ABC8L766</accession>
<comment type="caution">
    <text evidence="1">The sequence shown here is derived from an EMBL/GenBank/DDBJ whole genome shotgun (WGS) entry which is preliminary data.</text>
</comment>
<dbReference type="Proteomes" id="UP001642260">
    <property type="component" value="Unassembled WGS sequence"/>
</dbReference>
<evidence type="ECO:0000313" key="2">
    <source>
        <dbReference type="Proteomes" id="UP001642260"/>
    </source>
</evidence>
<name>A0ABC8L766_ERUVS</name>